<dbReference type="GO" id="GO:0000287">
    <property type="term" value="F:magnesium ion binding"/>
    <property type="evidence" value="ECO:0007669"/>
    <property type="project" value="TreeGrafter"/>
</dbReference>
<comment type="catalytic activity">
    <reaction evidence="2">
        <text>IMP + diphosphate = hypoxanthine + 5-phospho-alpha-D-ribose 1-diphosphate</text>
        <dbReference type="Rhea" id="RHEA:17973"/>
        <dbReference type="ChEBI" id="CHEBI:17368"/>
        <dbReference type="ChEBI" id="CHEBI:33019"/>
        <dbReference type="ChEBI" id="CHEBI:58017"/>
        <dbReference type="ChEBI" id="CHEBI:58053"/>
        <dbReference type="EC" id="2.4.2.8"/>
    </reaction>
    <physiologicalReaction direction="right-to-left" evidence="2">
        <dbReference type="Rhea" id="RHEA:17975"/>
    </physiologicalReaction>
</comment>
<dbReference type="InterPro" id="IPR000836">
    <property type="entry name" value="PRTase_dom"/>
</dbReference>
<dbReference type="InterPro" id="IPR029057">
    <property type="entry name" value="PRTase-like"/>
</dbReference>
<dbReference type="Proteomes" id="UP000613768">
    <property type="component" value="Unassembled WGS sequence"/>
</dbReference>
<dbReference type="GO" id="GO:0046100">
    <property type="term" value="P:hypoxanthine metabolic process"/>
    <property type="evidence" value="ECO:0007669"/>
    <property type="project" value="TreeGrafter"/>
</dbReference>
<reference evidence="4 5" key="1">
    <citation type="submission" date="2020-09" db="EMBL/GenBank/DDBJ databases">
        <title>Pseudoxanthomonas sp. CAU 1598 isolated from sand of Yaerae Beach.</title>
        <authorList>
            <person name="Kim W."/>
        </authorList>
    </citation>
    <scope>NUCLEOTIDE SEQUENCE [LARGE SCALE GENOMIC DNA]</scope>
    <source>
        <strain evidence="4 5">CAU 1598</strain>
    </source>
</reference>
<sequence>MSHKPTAKDKPLADALKNSDLVHDRATVESAIVRMAGEISRDYQGRRPTVLTIMNGGLWFAARLSLELEFDAEFDYLHATRYRGNTQGSGLVWLREPSIDLRDKDVLLLDDILDEGPTLLEVRHWCQSRDVRSVKLAVMCWKRHGRAVEGLEPDYYGLEVPDRYVFGYGMDYYEQGRNLPAVYALR</sequence>
<dbReference type="EMBL" id="JACYTR010000004">
    <property type="protein sequence ID" value="MBD8524822.1"/>
    <property type="molecule type" value="Genomic_DNA"/>
</dbReference>
<keyword evidence="5" id="KW-1185">Reference proteome</keyword>
<comment type="caution">
    <text evidence="4">The sequence shown here is derived from an EMBL/GenBank/DDBJ whole genome shotgun (WGS) entry which is preliminary data.</text>
</comment>
<evidence type="ECO:0000256" key="2">
    <source>
        <dbReference type="ARBA" id="ARBA00049402"/>
    </source>
</evidence>
<dbReference type="GO" id="GO:0004422">
    <property type="term" value="F:hypoxanthine phosphoribosyltransferase activity"/>
    <property type="evidence" value="ECO:0007669"/>
    <property type="project" value="TreeGrafter"/>
</dbReference>
<dbReference type="NCBIfam" id="NF006605">
    <property type="entry name" value="PRK09162.1"/>
    <property type="match status" value="1"/>
</dbReference>
<evidence type="ECO:0000313" key="5">
    <source>
        <dbReference type="Proteomes" id="UP000613768"/>
    </source>
</evidence>
<feature type="domain" description="Phosphoribosyltransferase" evidence="3">
    <location>
        <begin position="23"/>
        <end position="172"/>
    </location>
</feature>
<evidence type="ECO:0000259" key="3">
    <source>
        <dbReference type="Pfam" id="PF00156"/>
    </source>
</evidence>
<dbReference type="PANTHER" id="PTHR43340:SF1">
    <property type="entry name" value="HYPOXANTHINE PHOSPHORIBOSYLTRANSFERASE"/>
    <property type="match status" value="1"/>
</dbReference>
<dbReference type="InterPro" id="IPR050408">
    <property type="entry name" value="HGPRT"/>
</dbReference>
<dbReference type="GO" id="GO:0006178">
    <property type="term" value="P:guanine salvage"/>
    <property type="evidence" value="ECO:0007669"/>
    <property type="project" value="TreeGrafter"/>
</dbReference>
<evidence type="ECO:0000313" key="4">
    <source>
        <dbReference type="EMBL" id="MBD8524822.1"/>
    </source>
</evidence>
<dbReference type="RefSeq" id="WP_192028161.1">
    <property type="nucleotide sequence ID" value="NZ_JACYTR010000004.1"/>
</dbReference>
<organism evidence="4 5">
    <name type="scientific">Pseudomarimonas arenosa</name>
    <dbReference type="NCBI Taxonomy" id="2774145"/>
    <lineage>
        <taxon>Bacteria</taxon>
        <taxon>Pseudomonadati</taxon>
        <taxon>Pseudomonadota</taxon>
        <taxon>Gammaproteobacteria</taxon>
        <taxon>Lysobacterales</taxon>
        <taxon>Lysobacteraceae</taxon>
        <taxon>Pseudomarimonas</taxon>
    </lineage>
</organism>
<proteinExistence type="predicted"/>
<dbReference type="GO" id="GO:0032264">
    <property type="term" value="P:IMP salvage"/>
    <property type="evidence" value="ECO:0007669"/>
    <property type="project" value="TreeGrafter"/>
</dbReference>
<comment type="catalytic activity">
    <reaction evidence="1">
        <text>GMP + diphosphate = guanine + 5-phospho-alpha-D-ribose 1-diphosphate</text>
        <dbReference type="Rhea" id="RHEA:25424"/>
        <dbReference type="ChEBI" id="CHEBI:16235"/>
        <dbReference type="ChEBI" id="CHEBI:33019"/>
        <dbReference type="ChEBI" id="CHEBI:58017"/>
        <dbReference type="ChEBI" id="CHEBI:58115"/>
        <dbReference type="EC" id="2.4.2.8"/>
    </reaction>
    <physiologicalReaction direction="right-to-left" evidence="1">
        <dbReference type="Rhea" id="RHEA:25426"/>
    </physiologicalReaction>
</comment>
<dbReference type="EC" id="2.4.2.8" evidence="4"/>
<gene>
    <name evidence="4" type="ORF">IFO71_03615</name>
</gene>
<protein>
    <submittedName>
        <fullName evidence="4">Hypoxanthine-guanine phosphoribosyltransferase</fullName>
        <ecNumber evidence="4">2.4.2.8</ecNumber>
    </submittedName>
</protein>
<name>A0AAW3ZIK1_9GAMM</name>
<dbReference type="AlphaFoldDB" id="A0AAW3ZIK1"/>
<dbReference type="Pfam" id="PF00156">
    <property type="entry name" value="Pribosyltran"/>
    <property type="match status" value="1"/>
</dbReference>
<dbReference type="GO" id="GO:0005829">
    <property type="term" value="C:cytosol"/>
    <property type="evidence" value="ECO:0007669"/>
    <property type="project" value="TreeGrafter"/>
</dbReference>
<dbReference type="PANTHER" id="PTHR43340">
    <property type="entry name" value="HYPOXANTHINE-GUANINE PHOSPHORIBOSYLTRANSFERASE"/>
    <property type="match status" value="1"/>
</dbReference>
<keyword evidence="4" id="KW-0328">Glycosyltransferase</keyword>
<dbReference type="GO" id="GO:0032263">
    <property type="term" value="P:GMP salvage"/>
    <property type="evidence" value="ECO:0007669"/>
    <property type="project" value="TreeGrafter"/>
</dbReference>
<evidence type="ECO:0000256" key="1">
    <source>
        <dbReference type="ARBA" id="ARBA00048811"/>
    </source>
</evidence>
<accession>A0AAW3ZIK1</accession>
<dbReference type="SUPFAM" id="SSF53271">
    <property type="entry name" value="PRTase-like"/>
    <property type="match status" value="1"/>
</dbReference>
<dbReference type="Gene3D" id="3.40.50.2020">
    <property type="match status" value="1"/>
</dbReference>
<keyword evidence="4" id="KW-0808">Transferase</keyword>